<dbReference type="PANTHER" id="PTHR23308">
    <property type="entry name" value="NUCLEAR INHIBITOR OF PROTEIN PHOSPHATASE-1"/>
    <property type="match status" value="1"/>
</dbReference>
<feature type="compositionally biased region" description="Basic residues" evidence="1">
    <location>
        <begin position="115"/>
        <end position="126"/>
    </location>
</feature>
<feature type="region of interest" description="Disordered" evidence="1">
    <location>
        <begin position="112"/>
        <end position="150"/>
    </location>
</feature>
<evidence type="ECO:0000313" key="4">
    <source>
        <dbReference type="Proteomes" id="UP001367508"/>
    </source>
</evidence>
<dbReference type="AlphaFoldDB" id="A0AAN9N3W0"/>
<dbReference type="SUPFAM" id="SSF49879">
    <property type="entry name" value="SMAD/FHA domain"/>
    <property type="match status" value="1"/>
</dbReference>
<reference evidence="3 4" key="1">
    <citation type="submission" date="2024-01" db="EMBL/GenBank/DDBJ databases">
        <title>The genomes of 5 underutilized Papilionoideae crops provide insights into root nodulation and disease resistanc.</title>
        <authorList>
            <person name="Jiang F."/>
        </authorList>
    </citation>
    <scope>NUCLEOTIDE SEQUENCE [LARGE SCALE GENOMIC DNA]</scope>
    <source>
        <strain evidence="3">LVBAO_FW01</strain>
        <tissue evidence="3">Leaves</tissue>
    </source>
</reference>
<protein>
    <recommendedName>
        <fullName evidence="2">FHA domain-containing protein</fullName>
    </recommendedName>
</protein>
<accession>A0AAN9N3W0</accession>
<sequence length="350" mass="38643">MEAEEAPTLRLLMLQGPRQGESVEFPPGSSIRIGRVVRGNSLTIKDSGISSKHLSILTESSKWVLRDLDSSNGTVLDGSKIPPHTPFPLHHDSIIKIGELTSIHITFLQDQPHTTHVRRNPTRRGRTAPIEPAAPVPKPGRSRAKGLKGKVQIQTIDENVAVANESEHAGRPAPVTWNSKKKLSVVAVPDSGVESLDAPAEKVEEPESTRNPSLIEVSDSCVGDSDPPVEEAKNVRVNRNSKNTRSVAKEGSRSSSLERGVENVEKMKTRGATEKRELMEESCEGRENENLNGGDGHWPDLKKMSLGEWFDFLEVHLPKQIIGATEEMIESMTQKAERLRNYIIQQQNVH</sequence>
<dbReference type="EMBL" id="JAYMYQ010000001">
    <property type="protein sequence ID" value="KAK7362783.1"/>
    <property type="molecule type" value="Genomic_DNA"/>
</dbReference>
<evidence type="ECO:0000259" key="2">
    <source>
        <dbReference type="PROSITE" id="PS50006"/>
    </source>
</evidence>
<comment type="caution">
    <text evidence="3">The sequence shown here is derived from an EMBL/GenBank/DDBJ whole genome shotgun (WGS) entry which is preliminary data.</text>
</comment>
<evidence type="ECO:0000256" key="1">
    <source>
        <dbReference type="SAM" id="MobiDB-lite"/>
    </source>
</evidence>
<evidence type="ECO:0000313" key="3">
    <source>
        <dbReference type="EMBL" id="KAK7362783.1"/>
    </source>
</evidence>
<name>A0AAN9N3W0_CANGL</name>
<dbReference type="Proteomes" id="UP001367508">
    <property type="component" value="Unassembled WGS sequence"/>
</dbReference>
<proteinExistence type="predicted"/>
<feature type="compositionally biased region" description="Basic and acidic residues" evidence="1">
    <location>
        <begin position="259"/>
        <end position="271"/>
    </location>
</feature>
<keyword evidence="4" id="KW-1185">Reference proteome</keyword>
<organism evidence="3 4">
    <name type="scientific">Canavalia gladiata</name>
    <name type="common">Sword bean</name>
    <name type="synonym">Dolichos gladiatus</name>
    <dbReference type="NCBI Taxonomy" id="3824"/>
    <lineage>
        <taxon>Eukaryota</taxon>
        <taxon>Viridiplantae</taxon>
        <taxon>Streptophyta</taxon>
        <taxon>Embryophyta</taxon>
        <taxon>Tracheophyta</taxon>
        <taxon>Spermatophyta</taxon>
        <taxon>Magnoliopsida</taxon>
        <taxon>eudicotyledons</taxon>
        <taxon>Gunneridae</taxon>
        <taxon>Pentapetalae</taxon>
        <taxon>rosids</taxon>
        <taxon>fabids</taxon>
        <taxon>Fabales</taxon>
        <taxon>Fabaceae</taxon>
        <taxon>Papilionoideae</taxon>
        <taxon>50 kb inversion clade</taxon>
        <taxon>NPAAA clade</taxon>
        <taxon>indigoferoid/millettioid clade</taxon>
        <taxon>Phaseoleae</taxon>
        <taxon>Canavalia</taxon>
    </lineage>
</organism>
<dbReference type="InterPro" id="IPR008984">
    <property type="entry name" value="SMAD_FHA_dom_sf"/>
</dbReference>
<dbReference type="InterPro" id="IPR000253">
    <property type="entry name" value="FHA_dom"/>
</dbReference>
<feature type="domain" description="FHA" evidence="2">
    <location>
        <begin position="31"/>
        <end position="81"/>
    </location>
</feature>
<feature type="region of interest" description="Disordered" evidence="1">
    <location>
        <begin position="238"/>
        <end position="271"/>
    </location>
</feature>
<dbReference type="PROSITE" id="PS50006">
    <property type="entry name" value="FHA_DOMAIN"/>
    <property type="match status" value="1"/>
</dbReference>
<gene>
    <name evidence="3" type="ORF">VNO77_04905</name>
</gene>
<dbReference type="Pfam" id="PF00498">
    <property type="entry name" value="FHA"/>
    <property type="match status" value="1"/>
</dbReference>
<dbReference type="SMART" id="SM00240">
    <property type="entry name" value="FHA"/>
    <property type="match status" value="1"/>
</dbReference>
<dbReference type="Gene3D" id="2.60.200.20">
    <property type="match status" value="1"/>
</dbReference>
<dbReference type="InterPro" id="IPR050923">
    <property type="entry name" value="Cell_Proc_Reg/RNA_Proc"/>
</dbReference>